<dbReference type="PANTHER" id="PTHR43767">
    <property type="entry name" value="LONG-CHAIN-FATTY-ACID--COA LIGASE"/>
    <property type="match status" value="1"/>
</dbReference>
<sequence length="519" mass="54544">MSFGQAIIDGLRAAGPREVLVRGSRRLTGQDVLAMVSGAARSLEAGGVRPGDAIAFLNGRGPESVIGRLVAFALDCPAIQVLPGLPVEVAAETMRALRATAVLYEPDRKEEADRLLAACPVPVHRSFDDLLDHPGSRPVTLPATRPEDLSSVTFTNGTTGDRKAVAYSHRAEVAHLDAARALFGAWPWRLLVWPGHHLPGLMAQWTLAAAGTALLVDEGEIGREWEVIARERATHVLAGPPFPFYTFTRRIPDEPGSVPLLLYGGAAAVPARTWEAARRLGPALMQTYGLSEAGFVTALPPADHANPGLLTSVGRAVPGVELQVRDSASVPVSVPAGEVGEVWVRSPQVMTGYVNDPRRTAETLRGGWVRTGDLGRLDGGYLFLVDRVESGLPPGVHAYPIEHALTGHPSVTDAAVIALRGPDGRAVTAAVVQVNGPDTSDPGASGPDTPSPRVGAVDARELCDLVRSSLGPASEPGHLWVVDDLPRTSAGKPDKAALLARFQPLVDQHAKGAATVGPA</sequence>
<dbReference type="GO" id="GO:0016878">
    <property type="term" value="F:acid-thiol ligase activity"/>
    <property type="evidence" value="ECO:0007669"/>
    <property type="project" value="UniProtKB-ARBA"/>
</dbReference>
<evidence type="ECO:0000259" key="1">
    <source>
        <dbReference type="Pfam" id="PF00501"/>
    </source>
</evidence>
<reference evidence="3" key="2">
    <citation type="submission" date="2020-09" db="EMBL/GenBank/DDBJ databases">
        <authorList>
            <person name="Sun Q."/>
            <person name="Zhou Y."/>
        </authorList>
    </citation>
    <scope>NUCLEOTIDE SEQUENCE</scope>
    <source>
        <strain evidence="3">CGMCC 4.7430</strain>
    </source>
</reference>
<dbReference type="InterPro" id="IPR000873">
    <property type="entry name" value="AMP-dep_synth/lig_dom"/>
</dbReference>
<evidence type="ECO:0000313" key="4">
    <source>
        <dbReference type="Proteomes" id="UP000660745"/>
    </source>
</evidence>
<dbReference type="Proteomes" id="UP000660745">
    <property type="component" value="Unassembled WGS sequence"/>
</dbReference>
<comment type="caution">
    <text evidence="3">The sequence shown here is derived from an EMBL/GenBank/DDBJ whole genome shotgun (WGS) entry which is preliminary data.</text>
</comment>
<gene>
    <name evidence="3" type="ORF">GCM10012278_54000</name>
</gene>
<feature type="domain" description="AMP-binding enzyme C-terminal" evidence="2">
    <location>
        <begin position="401"/>
        <end position="492"/>
    </location>
</feature>
<evidence type="ECO:0000259" key="2">
    <source>
        <dbReference type="Pfam" id="PF13193"/>
    </source>
</evidence>
<dbReference type="PANTHER" id="PTHR43767:SF1">
    <property type="entry name" value="NONRIBOSOMAL PEPTIDE SYNTHASE PES1 (EUROFUNG)-RELATED"/>
    <property type="match status" value="1"/>
</dbReference>
<keyword evidence="4" id="KW-1185">Reference proteome</keyword>
<dbReference type="Pfam" id="PF13193">
    <property type="entry name" value="AMP-binding_C"/>
    <property type="match status" value="1"/>
</dbReference>
<dbReference type="CDD" id="cd04433">
    <property type="entry name" value="AFD_class_I"/>
    <property type="match status" value="1"/>
</dbReference>
<feature type="domain" description="AMP-dependent synthetase/ligase" evidence="1">
    <location>
        <begin position="17"/>
        <end position="353"/>
    </location>
</feature>
<dbReference type="Pfam" id="PF00501">
    <property type="entry name" value="AMP-binding"/>
    <property type="match status" value="1"/>
</dbReference>
<protein>
    <submittedName>
        <fullName evidence="3">Fatty acid CoA ligase</fullName>
    </submittedName>
</protein>
<name>A0A918E6H9_9ACTN</name>
<dbReference type="InterPro" id="IPR045851">
    <property type="entry name" value="AMP-bd_C_sf"/>
</dbReference>
<dbReference type="InterPro" id="IPR050237">
    <property type="entry name" value="ATP-dep_AMP-bd_enzyme"/>
</dbReference>
<evidence type="ECO:0000313" key="3">
    <source>
        <dbReference type="EMBL" id="GGP11232.1"/>
    </source>
</evidence>
<dbReference type="AlphaFoldDB" id="A0A918E6H9"/>
<dbReference type="InterPro" id="IPR042099">
    <property type="entry name" value="ANL_N_sf"/>
</dbReference>
<dbReference type="Gene3D" id="3.40.50.12780">
    <property type="entry name" value="N-terminal domain of ligase-like"/>
    <property type="match status" value="1"/>
</dbReference>
<dbReference type="Gene3D" id="3.30.300.30">
    <property type="match status" value="1"/>
</dbReference>
<organism evidence="3 4">
    <name type="scientific">Nonomuraea glycinis</name>
    <dbReference type="NCBI Taxonomy" id="2047744"/>
    <lineage>
        <taxon>Bacteria</taxon>
        <taxon>Bacillati</taxon>
        <taxon>Actinomycetota</taxon>
        <taxon>Actinomycetes</taxon>
        <taxon>Streptosporangiales</taxon>
        <taxon>Streptosporangiaceae</taxon>
        <taxon>Nonomuraea</taxon>
    </lineage>
</organism>
<proteinExistence type="predicted"/>
<dbReference type="RefSeq" id="WP_189141521.1">
    <property type="nucleotide sequence ID" value="NZ_BMNK01000010.1"/>
</dbReference>
<dbReference type="SUPFAM" id="SSF56801">
    <property type="entry name" value="Acetyl-CoA synthetase-like"/>
    <property type="match status" value="1"/>
</dbReference>
<reference evidence="3" key="1">
    <citation type="journal article" date="2014" name="Int. J. Syst. Evol. Microbiol.">
        <title>Complete genome sequence of Corynebacterium casei LMG S-19264T (=DSM 44701T), isolated from a smear-ripened cheese.</title>
        <authorList>
            <consortium name="US DOE Joint Genome Institute (JGI-PGF)"/>
            <person name="Walter F."/>
            <person name="Albersmeier A."/>
            <person name="Kalinowski J."/>
            <person name="Ruckert C."/>
        </authorList>
    </citation>
    <scope>NUCLEOTIDE SEQUENCE</scope>
    <source>
        <strain evidence="3">CGMCC 4.7430</strain>
    </source>
</reference>
<accession>A0A918E6H9</accession>
<keyword evidence="3" id="KW-0436">Ligase</keyword>
<dbReference type="EMBL" id="BMNK01000010">
    <property type="protein sequence ID" value="GGP11232.1"/>
    <property type="molecule type" value="Genomic_DNA"/>
</dbReference>
<dbReference type="InterPro" id="IPR025110">
    <property type="entry name" value="AMP-bd_C"/>
</dbReference>